<comment type="caution">
    <text evidence="3">The sequence shown here is derived from an EMBL/GenBank/DDBJ whole genome shotgun (WGS) entry which is preliminary data.</text>
</comment>
<keyword evidence="4" id="KW-1185">Reference proteome</keyword>
<dbReference type="GO" id="GO:0045271">
    <property type="term" value="C:respiratory chain complex I"/>
    <property type="evidence" value="ECO:0007669"/>
    <property type="project" value="InterPro"/>
</dbReference>
<comment type="similarity">
    <text evidence="1">Belongs to the complex I NDUFA12 subunit family.</text>
</comment>
<evidence type="ECO:0000313" key="4">
    <source>
        <dbReference type="Proteomes" id="UP001140217"/>
    </source>
</evidence>
<protein>
    <recommendedName>
        <fullName evidence="5">NADH dehydrogenase [ubiquinone] 1 alpha subcomplex subunit</fullName>
    </recommendedName>
</protein>
<accession>A0A9W8LG72</accession>
<organism evidence="3 4">
    <name type="scientific">Coemansia javaensis</name>
    <dbReference type="NCBI Taxonomy" id="2761396"/>
    <lineage>
        <taxon>Eukaryota</taxon>
        <taxon>Fungi</taxon>
        <taxon>Fungi incertae sedis</taxon>
        <taxon>Zoopagomycota</taxon>
        <taxon>Kickxellomycotina</taxon>
        <taxon>Kickxellomycetes</taxon>
        <taxon>Kickxellales</taxon>
        <taxon>Kickxellaceae</taxon>
        <taxon>Coemansia</taxon>
    </lineage>
</organism>
<dbReference type="PANTHER" id="PTHR32470">
    <property type="entry name" value="ADH DEHYDROGENASE [UBIQUINONE] 1 ALPHA SUBCOMPLEX ASSEMBLY FACTOR 2"/>
    <property type="match status" value="1"/>
</dbReference>
<evidence type="ECO:0000256" key="2">
    <source>
        <dbReference type="SAM" id="MobiDB-lite"/>
    </source>
</evidence>
<evidence type="ECO:0000256" key="1">
    <source>
        <dbReference type="ARBA" id="ARBA00007355"/>
    </source>
</evidence>
<name>A0A9W8LG72_9FUNG</name>
<feature type="region of interest" description="Disordered" evidence="2">
    <location>
        <begin position="97"/>
        <end position="165"/>
    </location>
</feature>
<proteinExistence type="inferred from homology"/>
<dbReference type="Pfam" id="PF05071">
    <property type="entry name" value="NDUFA12"/>
    <property type="match status" value="1"/>
</dbReference>
<sequence>MGIVRLAYMRWRALRLPWRRDVLAGTDLGGNMYFEQLARRARRPRRHVLYRKDISLSEYSDRTIPVQWQAWLRHTRTQAPTLEELIQDIQRQERIAASVERLAERGARAPEPAQEPDPQPQQFQKSAPGEGFQPESWEPAPGPRARGQHSRAPDQEPADPAAGGG</sequence>
<evidence type="ECO:0008006" key="5">
    <source>
        <dbReference type="Google" id="ProtNLM"/>
    </source>
</evidence>
<dbReference type="InterPro" id="IPR052618">
    <property type="entry name" value="ComplexI_NDUFA12"/>
</dbReference>
<reference evidence="3" key="1">
    <citation type="submission" date="2022-07" db="EMBL/GenBank/DDBJ databases">
        <title>Phylogenomic reconstructions and comparative analyses of Kickxellomycotina fungi.</title>
        <authorList>
            <person name="Reynolds N.K."/>
            <person name="Stajich J.E."/>
            <person name="Barry K."/>
            <person name="Grigoriev I.V."/>
            <person name="Crous P."/>
            <person name="Smith M.E."/>
        </authorList>
    </citation>
    <scope>NUCLEOTIDE SEQUENCE</scope>
    <source>
        <strain evidence="3">NBRC 105414</strain>
    </source>
</reference>
<dbReference type="AlphaFoldDB" id="A0A9W8LG72"/>
<dbReference type="Proteomes" id="UP001140217">
    <property type="component" value="Unassembled WGS sequence"/>
</dbReference>
<gene>
    <name evidence="3" type="ORF">H4R18_004163</name>
</gene>
<dbReference type="InterPro" id="IPR007763">
    <property type="entry name" value="NDUFA12"/>
</dbReference>
<dbReference type="EMBL" id="JANBUL010000189">
    <property type="protein sequence ID" value="KAJ2779184.1"/>
    <property type="molecule type" value="Genomic_DNA"/>
</dbReference>
<dbReference type="GO" id="GO:0032981">
    <property type="term" value="P:mitochondrial respiratory chain complex I assembly"/>
    <property type="evidence" value="ECO:0007669"/>
    <property type="project" value="TreeGrafter"/>
</dbReference>
<evidence type="ECO:0000313" key="3">
    <source>
        <dbReference type="EMBL" id="KAJ2779184.1"/>
    </source>
</evidence>
<dbReference type="GO" id="GO:0005739">
    <property type="term" value="C:mitochondrion"/>
    <property type="evidence" value="ECO:0007669"/>
    <property type="project" value="TreeGrafter"/>
</dbReference>
<dbReference type="PANTHER" id="PTHR32470:SF2">
    <property type="entry name" value="NADH DEHYDROGENASE [UBIQUINONE] 1 ALPHA SUBCOMPLEX ASSEMBLY FACTOR 2"/>
    <property type="match status" value="1"/>
</dbReference>
<dbReference type="OrthoDB" id="10255576at2759"/>